<feature type="domain" description="VOC" evidence="1">
    <location>
        <begin position="9"/>
        <end position="101"/>
    </location>
</feature>
<dbReference type="InterPro" id="IPR037523">
    <property type="entry name" value="VOC_core"/>
</dbReference>
<proteinExistence type="predicted"/>
<name>A0A6B1FXH7_9CHLR</name>
<dbReference type="PROSITE" id="PS51819">
    <property type="entry name" value="VOC"/>
    <property type="match status" value="1"/>
</dbReference>
<dbReference type="GO" id="GO:0051213">
    <property type="term" value="F:dioxygenase activity"/>
    <property type="evidence" value="ECO:0007669"/>
    <property type="project" value="UniProtKB-KW"/>
</dbReference>
<dbReference type="Gene3D" id="3.10.180.10">
    <property type="entry name" value="2,3-Dihydroxybiphenyl 1,2-Dioxygenase, domain 1"/>
    <property type="match status" value="1"/>
</dbReference>
<organism evidence="2">
    <name type="scientific">Caldilineaceae bacterium SB0675_bin_29</name>
    <dbReference type="NCBI Taxonomy" id="2605266"/>
    <lineage>
        <taxon>Bacteria</taxon>
        <taxon>Bacillati</taxon>
        <taxon>Chloroflexota</taxon>
        <taxon>Caldilineae</taxon>
        <taxon>Caldilineales</taxon>
        <taxon>Caldilineaceae</taxon>
    </lineage>
</organism>
<reference evidence="2" key="1">
    <citation type="submission" date="2019-09" db="EMBL/GenBank/DDBJ databases">
        <title>Characterisation of the sponge microbiome using genome-centric metagenomics.</title>
        <authorList>
            <person name="Engelberts J.P."/>
            <person name="Robbins S.J."/>
            <person name="De Goeij J.M."/>
            <person name="Aranda M."/>
            <person name="Bell S.C."/>
            <person name="Webster N.S."/>
        </authorList>
    </citation>
    <scope>NUCLEOTIDE SEQUENCE</scope>
    <source>
        <strain evidence="2">SB0675_bin_29</strain>
    </source>
</reference>
<sequence length="101" mass="11202">MNGRMSVSEVLESALYVSDLSAAERFYTEILGLTFYARLEGRHVFLRCGDRMVLLFDAEVTSVSAGGPKDAPTHGARGEGHLAFAVKNSEIDRWKQHLTEN</sequence>
<dbReference type="InterPro" id="IPR004360">
    <property type="entry name" value="Glyas_Fos-R_dOase_dom"/>
</dbReference>
<comment type="caution">
    <text evidence="2">The sequence shown here is derived from an EMBL/GenBank/DDBJ whole genome shotgun (WGS) entry which is preliminary data.</text>
</comment>
<accession>A0A6B1FXH7</accession>
<keyword evidence="2" id="KW-0223">Dioxygenase</keyword>
<keyword evidence="2" id="KW-0560">Oxidoreductase</keyword>
<dbReference type="InterPro" id="IPR029068">
    <property type="entry name" value="Glyas_Bleomycin-R_OHBP_Dase"/>
</dbReference>
<evidence type="ECO:0000313" key="2">
    <source>
        <dbReference type="EMBL" id="MYH60757.1"/>
    </source>
</evidence>
<dbReference type="SUPFAM" id="SSF54593">
    <property type="entry name" value="Glyoxalase/Bleomycin resistance protein/Dihydroxybiphenyl dioxygenase"/>
    <property type="match status" value="1"/>
</dbReference>
<dbReference type="Pfam" id="PF00903">
    <property type="entry name" value="Glyoxalase"/>
    <property type="match status" value="1"/>
</dbReference>
<evidence type="ECO:0000259" key="1">
    <source>
        <dbReference type="PROSITE" id="PS51819"/>
    </source>
</evidence>
<protein>
    <submittedName>
        <fullName evidence="2">Glyoxalase/bleomycin resistance/extradiol dioxygenase family protein</fullName>
    </submittedName>
</protein>
<dbReference type="EMBL" id="VYDA01000109">
    <property type="protein sequence ID" value="MYH60757.1"/>
    <property type="molecule type" value="Genomic_DNA"/>
</dbReference>
<dbReference type="AlphaFoldDB" id="A0A6B1FXH7"/>
<gene>
    <name evidence="2" type="ORF">F4148_02985</name>
</gene>